<feature type="transmembrane region" description="Helical" evidence="5">
    <location>
        <begin position="290"/>
        <end position="308"/>
    </location>
</feature>
<organism evidence="7 8">
    <name type="scientific">Calocera viscosa (strain TUFC12733)</name>
    <dbReference type="NCBI Taxonomy" id="1330018"/>
    <lineage>
        <taxon>Eukaryota</taxon>
        <taxon>Fungi</taxon>
        <taxon>Dikarya</taxon>
        <taxon>Basidiomycota</taxon>
        <taxon>Agaricomycotina</taxon>
        <taxon>Dacrymycetes</taxon>
        <taxon>Dacrymycetales</taxon>
        <taxon>Dacrymycetaceae</taxon>
        <taxon>Calocera</taxon>
    </lineage>
</organism>
<feature type="transmembrane region" description="Helical" evidence="5">
    <location>
        <begin position="402"/>
        <end position="426"/>
    </location>
</feature>
<keyword evidence="8" id="KW-1185">Reference proteome</keyword>
<dbReference type="Gene3D" id="1.20.1250.20">
    <property type="entry name" value="MFS general substrate transporter like domains"/>
    <property type="match status" value="2"/>
</dbReference>
<gene>
    <name evidence="7" type="ORF">CALVIDRAFT_477463</name>
</gene>
<dbReference type="PROSITE" id="PS00217">
    <property type="entry name" value="SUGAR_TRANSPORT_2"/>
    <property type="match status" value="1"/>
</dbReference>
<dbReference type="InterPro" id="IPR005828">
    <property type="entry name" value="MFS_sugar_transport-like"/>
</dbReference>
<feature type="domain" description="Major facilitator superfamily (MFS) profile" evidence="6">
    <location>
        <begin position="25"/>
        <end position="499"/>
    </location>
</feature>
<sequence length="584" mass="63496">MLDQRRRRALQDLDEATFSKFHIRTVLVAGAGFFTDAYDIFAISVGAVMLGLVYNNGQTSLGAAADLGLKVATPIGNLFGQTLFGWMADVYGRKKMYGIELVIIITATVVQAMAAQGPNTAVTITGVLIFWRFIMGVGIGGDYPLSAVITSEFAATRIRGRMMTAVFAGQGLGTLAATVVAIICVAAFRGRIEDTGAAGVDPCWRLLIGLGCVPAVFALYFRLSIPESPRFTMDVERNVTAAARESERFMRTALYRDERDEFANAIRAEAPRMSWADFKAYFGQWRNGKILFGTAYSWFALDIVIYGLGFNSSLLLNKIGYGIQDITCTDNPNMCMYQTVWSISLGSMILAAAGLIPGFIAAFLLIDVIGRRPLQLIGFSLMTATLCGMGFGYWALQAHASTWFVVLFCFANFCANGGPNTTTFVIPGEVFPTRYRSTAHGISAACGKFGAVIAQIIFSRLQDLGGAPGSGNWIGHILEIFAFFMLTGVFSTLLLPETKRKTLEQLSNENQENFIYDLHEVRLPEGVLLHGHPETQTLAYINGQVHGPEYHVPEGEYYESGPAAGPLSAGGVQVHDTAVYSRGR</sequence>
<evidence type="ECO:0000256" key="3">
    <source>
        <dbReference type="ARBA" id="ARBA00022989"/>
    </source>
</evidence>
<dbReference type="GO" id="GO:0022857">
    <property type="term" value="F:transmembrane transporter activity"/>
    <property type="evidence" value="ECO:0007669"/>
    <property type="project" value="InterPro"/>
</dbReference>
<accession>A0A167Q1H8</accession>
<dbReference type="OrthoDB" id="433512at2759"/>
<dbReference type="STRING" id="1330018.A0A167Q1H8"/>
<feature type="transmembrane region" description="Helical" evidence="5">
    <location>
        <begin position="376"/>
        <end position="396"/>
    </location>
</feature>
<evidence type="ECO:0000256" key="1">
    <source>
        <dbReference type="ARBA" id="ARBA00004141"/>
    </source>
</evidence>
<dbReference type="InterPro" id="IPR020846">
    <property type="entry name" value="MFS_dom"/>
</dbReference>
<dbReference type="PROSITE" id="PS50850">
    <property type="entry name" value="MFS"/>
    <property type="match status" value="1"/>
</dbReference>
<feature type="transmembrane region" description="Helical" evidence="5">
    <location>
        <begin position="204"/>
        <end position="223"/>
    </location>
</feature>
<evidence type="ECO:0000313" key="7">
    <source>
        <dbReference type="EMBL" id="KZO99325.1"/>
    </source>
</evidence>
<keyword evidence="4 5" id="KW-0472">Membrane</keyword>
<evidence type="ECO:0000313" key="8">
    <source>
        <dbReference type="Proteomes" id="UP000076738"/>
    </source>
</evidence>
<feature type="transmembrane region" description="Helical" evidence="5">
    <location>
        <begin position="97"/>
        <end position="115"/>
    </location>
</feature>
<proteinExistence type="predicted"/>
<evidence type="ECO:0000259" key="6">
    <source>
        <dbReference type="PROSITE" id="PS50850"/>
    </source>
</evidence>
<dbReference type="PANTHER" id="PTHR24064">
    <property type="entry name" value="SOLUTE CARRIER FAMILY 22 MEMBER"/>
    <property type="match status" value="1"/>
</dbReference>
<evidence type="ECO:0000256" key="4">
    <source>
        <dbReference type="ARBA" id="ARBA00023136"/>
    </source>
</evidence>
<evidence type="ECO:0000256" key="2">
    <source>
        <dbReference type="ARBA" id="ARBA00022692"/>
    </source>
</evidence>
<dbReference type="InterPro" id="IPR005829">
    <property type="entry name" value="Sugar_transporter_CS"/>
</dbReference>
<dbReference type="SUPFAM" id="SSF103473">
    <property type="entry name" value="MFS general substrate transporter"/>
    <property type="match status" value="1"/>
</dbReference>
<feature type="transmembrane region" description="Helical" evidence="5">
    <location>
        <begin position="121"/>
        <end position="141"/>
    </location>
</feature>
<dbReference type="PROSITE" id="PS00216">
    <property type="entry name" value="SUGAR_TRANSPORT_1"/>
    <property type="match status" value="1"/>
</dbReference>
<keyword evidence="3 5" id="KW-1133">Transmembrane helix</keyword>
<feature type="transmembrane region" description="Helical" evidence="5">
    <location>
        <begin position="340"/>
        <end position="364"/>
    </location>
</feature>
<dbReference type="GO" id="GO:0016020">
    <property type="term" value="C:membrane"/>
    <property type="evidence" value="ECO:0007669"/>
    <property type="project" value="UniProtKB-SubCell"/>
</dbReference>
<reference evidence="7 8" key="1">
    <citation type="journal article" date="2016" name="Mol. Biol. Evol.">
        <title>Comparative Genomics of Early-Diverging Mushroom-Forming Fungi Provides Insights into the Origins of Lignocellulose Decay Capabilities.</title>
        <authorList>
            <person name="Nagy L.G."/>
            <person name="Riley R."/>
            <person name="Tritt A."/>
            <person name="Adam C."/>
            <person name="Daum C."/>
            <person name="Floudas D."/>
            <person name="Sun H."/>
            <person name="Yadav J.S."/>
            <person name="Pangilinan J."/>
            <person name="Larsson K.H."/>
            <person name="Matsuura K."/>
            <person name="Barry K."/>
            <person name="Labutti K."/>
            <person name="Kuo R."/>
            <person name="Ohm R.A."/>
            <person name="Bhattacharya S.S."/>
            <person name="Shirouzu T."/>
            <person name="Yoshinaga Y."/>
            <person name="Martin F.M."/>
            <person name="Grigoriev I.V."/>
            <person name="Hibbett D.S."/>
        </authorList>
    </citation>
    <scope>NUCLEOTIDE SEQUENCE [LARGE SCALE GENOMIC DNA]</scope>
    <source>
        <strain evidence="7 8">TUFC12733</strain>
    </source>
</reference>
<feature type="transmembrane region" description="Helical" evidence="5">
    <location>
        <begin position="438"/>
        <end position="458"/>
    </location>
</feature>
<name>A0A167Q1H8_CALVF</name>
<dbReference type="InterPro" id="IPR036259">
    <property type="entry name" value="MFS_trans_sf"/>
</dbReference>
<feature type="transmembrane region" description="Helical" evidence="5">
    <location>
        <begin position="162"/>
        <end position="188"/>
    </location>
</feature>
<dbReference type="Pfam" id="PF00083">
    <property type="entry name" value="Sugar_tr"/>
    <property type="match status" value="1"/>
</dbReference>
<dbReference type="Proteomes" id="UP000076738">
    <property type="component" value="Unassembled WGS sequence"/>
</dbReference>
<dbReference type="AlphaFoldDB" id="A0A167Q1H8"/>
<dbReference type="EMBL" id="KV417272">
    <property type="protein sequence ID" value="KZO99325.1"/>
    <property type="molecule type" value="Genomic_DNA"/>
</dbReference>
<comment type="subcellular location">
    <subcellularLocation>
        <location evidence="1">Membrane</location>
        <topology evidence="1">Multi-pass membrane protein</topology>
    </subcellularLocation>
</comment>
<feature type="transmembrane region" description="Helical" evidence="5">
    <location>
        <begin position="473"/>
        <end position="495"/>
    </location>
</feature>
<keyword evidence="2 5" id="KW-0812">Transmembrane</keyword>
<evidence type="ECO:0000256" key="5">
    <source>
        <dbReference type="SAM" id="Phobius"/>
    </source>
</evidence>
<protein>
    <submittedName>
        <fullName evidence="7">MFS general substrate transporter</fullName>
    </submittedName>
</protein>
<dbReference type="CDD" id="cd17364">
    <property type="entry name" value="MFS_PhT"/>
    <property type="match status" value="1"/>
</dbReference>